<dbReference type="InterPro" id="IPR006685">
    <property type="entry name" value="MscS_channel_2nd"/>
</dbReference>
<keyword evidence="11" id="KW-1185">Reference proteome</keyword>
<dbReference type="PANTHER" id="PTHR30221:SF1">
    <property type="entry name" value="SMALL-CONDUCTANCE MECHANOSENSITIVE CHANNEL"/>
    <property type="match status" value="1"/>
</dbReference>
<dbReference type="InterPro" id="IPR049142">
    <property type="entry name" value="MS_channel_1st"/>
</dbReference>
<name>A0ABU7R9T4_9ACTN</name>
<dbReference type="EMBL" id="JAZGJQ010000004">
    <property type="protein sequence ID" value="MEE6147364.1"/>
    <property type="molecule type" value="Genomic_DNA"/>
</dbReference>
<evidence type="ECO:0000313" key="11">
    <source>
        <dbReference type="Proteomes" id="UP001332931"/>
    </source>
</evidence>
<feature type="transmembrane region" description="Helical" evidence="7">
    <location>
        <begin position="52"/>
        <end position="72"/>
    </location>
</feature>
<keyword evidence="5 7" id="KW-1133">Transmembrane helix</keyword>
<evidence type="ECO:0000259" key="9">
    <source>
        <dbReference type="Pfam" id="PF21088"/>
    </source>
</evidence>
<accession>A0ABU7R9T4</accession>
<evidence type="ECO:0000313" key="10">
    <source>
        <dbReference type="EMBL" id="MEE6147364.1"/>
    </source>
</evidence>
<feature type="transmembrane region" description="Helical" evidence="7">
    <location>
        <begin position="22"/>
        <end position="40"/>
    </location>
</feature>
<keyword evidence="4 7" id="KW-0812">Transmembrane</keyword>
<comment type="similarity">
    <text evidence="2">Belongs to the MscS (TC 1.A.23) family.</text>
</comment>
<comment type="caution">
    <text evidence="10">The sequence shown here is derived from an EMBL/GenBank/DDBJ whole genome shotgun (WGS) entry which is preliminary data.</text>
</comment>
<dbReference type="InterPro" id="IPR045275">
    <property type="entry name" value="MscS_archaea/bacteria_type"/>
</dbReference>
<dbReference type="Pfam" id="PF00924">
    <property type="entry name" value="MS_channel_2nd"/>
    <property type="match status" value="1"/>
</dbReference>
<organism evidence="10 11">
    <name type="scientific">Olsenella absiana</name>
    <dbReference type="NCBI Taxonomy" id="3115222"/>
    <lineage>
        <taxon>Bacteria</taxon>
        <taxon>Bacillati</taxon>
        <taxon>Actinomycetota</taxon>
        <taxon>Coriobacteriia</taxon>
        <taxon>Coriobacteriales</taxon>
        <taxon>Atopobiaceae</taxon>
        <taxon>Olsenella</taxon>
    </lineage>
</organism>
<evidence type="ECO:0000256" key="3">
    <source>
        <dbReference type="ARBA" id="ARBA00022475"/>
    </source>
</evidence>
<evidence type="ECO:0000256" key="4">
    <source>
        <dbReference type="ARBA" id="ARBA00022692"/>
    </source>
</evidence>
<dbReference type="InterPro" id="IPR011014">
    <property type="entry name" value="MscS_channel_TM-2"/>
</dbReference>
<evidence type="ECO:0000256" key="6">
    <source>
        <dbReference type="ARBA" id="ARBA00023136"/>
    </source>
</evidence>
<comment type="subcellular location">
    <subcellularLocation>
        <location evidence="1">Cell membrane</location>
        <topology evidence="1">Multi-pass membrane protein</topology>
    </subcellularLocation>
</comment>
<dbReference type="RefSeq" id="WP_330958129.1">
    <property type="nucleotide sequence ID" value="NZ_JAZGJQ010000004.1"/>
</dbReference>
<dbReference type="InterPro" id="IPR010920">
    <property type="entry name" value="LSM_dom_sf"/>
</dbReference>
<dbReference type="PANTHER" id="PTHR30221">
    <property type="entry name" value="SMALL-CONDUCTANCE MECHANOSENSITIVE CHANNEL"/>
    <property type="match status" value="1"/>
</dbReference>
<gene>
    <name evidence="10" type="ORF">VXJ25_05080</name>
</gene>
<evidence type="ECO:0000256" key="2">
    <source>
        <dbReference type="ARBA" id="ARBA00008017"/>
    </source>
</evidence>
<dbReference type="SUPFAM" id="SSF50182">
    <property type="entry name" value="Sm-like ribonucleoproteins"/>
    <property type="match status" value="1"/>
</dbReference>
<dbReference type="Gene3D" id="1.10.287.1260">
    <property type="match status" value="1"/>
</dbReference>
<keyword evidence="6 7" id="KW-0472">Membrane</keyword>
<dbReference type="Pfam" id="PF21088">
    <property type="entry name" value="MS_channel_1st"/>
    <property type="match status" value="1"/>
</dbReference>
<dbReference type="Gene3D" id="2.30.30.60">
    <property type="match status" value="1"/>
</dbReference>
<protein>
    <submittedName>
        <fullName evidence="10">Mechanosensitive ion channel domain-containing protein</fullName>
    </submittedName>
</protein>
<evidence type="ECO:0000256" key="5">
    <source>
        <dbReference type="ARBA" id="ARBA00022989"/>
    </source>
</evidence>
<dbReference type="Proteomes" id="UP001332931">
    <property type="component" value="Unassembled WGS sequence"/>
</dbReference>
<evidence type="ECO:0000259" key="8">
    <source>
        <dbReference type="Pfam" id="PF00924"/>
    </source>
</evidence>
<feature type="domain" description="Mechanosensitive ion channel transmembrane helices 2/3" evidence="9">
    <location>
        <begin position="62"/>
        <end position="102"/>
    </location>
</feature>
<dbReference type="SUPFAM" id="SSF82861">
    <property type="entry name" value="Mechanosensitive channel protein MscS (YggB), transmembrane region"/>
    <property type="match status" value="1"/>
</dbReference>
<keyword evidence="3" id="KW-1003">Cell membrane</keyword>
<sequence>MLGELSEVTVLGMSGTDLLGRVLYLAVVVAIAAVVERLVARVSRRLLDASSVPSASIFVNILRGMVWVFALVTVLKPVFGIDPTSLVAALGITSVVISFGLQDTVSNIFSGLGLMVGRVVAPGDCVEVSGFRGMVRDVNWRHTTVEDRFGNVQIIPNSVLNKTSFKRFSDAQRGSCGLAFDVAPGWDLSEVAREASAAVREATAPLLRPGTEPSVSYASIDAWGAHGTVWLNVRDDVTFSSALDAAARALGGREWLACAVRPLAEPRHDVAEGVRG</sequence>
<feature type="transmembrane region" description="Helical" evidence="7">
    <location>
        <begin position="84"/>
        <end position="101"/>
    </location>
</feature>
<proteinExistence type="inferred from homology"/>
<evidence type="ECO:0000256" key="7">
    <source>
        <dbReference type="SAM" id="Phobius"/>
    </source>
</evidence>
<reference evidence="10 11" key="1">
    <citation type="submission" date="2024-01" db="EMBL/GenBank/DDBJ databases">
        <title>Description of Olsenella sp. nov., isolated from pig feces.</title>
        <authorList>
            <person name="Chang Y.-H."/>
        </authorList>
    </citation>
    <scope>NUCLEOTIDE SEQUENCE [LARGE SCALE GENOMIC DNA]</scope>
    <source>
        <strain evidence="10 11">YH-ols2223</strain>
    </source>
</reference>
<evidence type="ECO:0000256" key="1">
    <source>
        <dbReference type="ARBA" id="ARBA00004651"/>
    </source>
</evidence>
<dbReference type="InterPro" id="IPR023408">
    <property type="entry name" value="MscS_beta-dom_sf"/>
</dbReference>
<feature type="domain" description="Mechanosensitive ion channel MscS" evidence="8">
    <location>
        <begin position="103"/>
        <end position="165"/>
    </location>
</feature>